<dbReference type="GO" id="GO:0046872">
    <property type="term" value="F:metal ion binding"/>
    <property type="evidence" value="ECO:0007669"/>
    <property type="project" value="UniProtKB-UniRule"/>
</dbReference>
<evidence type="ECO:0000256" key="14">
    <source>
        <dbReference type="PIRSR" id="PIRSR605959-2"/>
    </source>
</evidence>
<feature type="binding site" evidence="14">
    <location>
        <position position="355"/>
    </location>
    <ligand>
        <name>substrate</name>
    </ligand>
</feature>
<comment type="caution">
    <text evidence="19">The sequence shown here is derived from an EMBL/GenBank/DDBJ whole genome shotgun (WGS) entry which is preliminary data.</text>
</comment>
<evidence type="ECO:0000256" key="15">
    <source>
        <dbReference type="PIRSR" id="PIRSR605959-3"/>
    </source>
</evidence>
<protein>
    <recommendedName>
        <fullName evidence="5 16">Fumarylacetoacetase</fullName>
        <ecNumber evidence="4 16">3.7.1.2</ecNumber>
    </recommendedName>
    <alternativeName>
        <fullName evidence="12 16">Fumarylacetoacetate hydrolase</fullName>
    </alternativeName>
</protein>
<dbReference type="InterPro" id="IPR015377">
    <property type="entry name" value="Fumarylacetoacetase_N"/>
</dbReference>
<dbReference type="GO" id="GO:1902000">
    <property type="term" value="P:homogentisate catabolic process"/>
    <property type="evidence" value="ECO:0007669"/>
    <property type="project" value="TreeGrafter"/>
</dbReference>
<comment type="similarity">
    <text evidence="3 16">Belongs to the FAH family.</text>
</comment>
<feature type="binding site" evidence="14">
    <location>
        <position position="130"/>
    </location>
    <ligand>
        <name>substrate</name>
    </ligand>
</feature>
<feature type="domain" description="Fumarylacetoacetase N-terminal" evidence="18">
    <location>
        <begin position="17"/>
        <end position="120"/>
    </location>
</feature>
<dbReference type="Gene3D" id="2.30.30.230">
    <property type="entry name" value="Fumarylacetoacetase, N-terminal domain"/>
    <property type="match status" value="1"/>
</dbReference>
<feature type="binding site" evidence="14">
    <location>
        <position position="246"/>
    </location>
    <ligand>
        <name>substrate</name>
    </ligand>
</feature>
<comment type="cofactor">
    <cofactor evidence="16">
        <name>Mg(2+)</name>
        <dbReference type="ChEBI" id="CHEBI:18420"/>
    </cofactor>
    <cofactor evidence="16">
        <name>Ca(2+)</name>
        <dbReference type="ChEBI" id="CHEBI:29108"/>
    </cofactor>
</comment>
<keyword evidence="11 16" id="KW-0585">Phenylalanine catabolism</keyword>
<comment type="catalytic activity">
    <reaction evidence="1 16">
        <text>4-fumarylacetoacetate + H2O = acetoacetate + fumarate + H(+)</text>
        <dbReference type="Rhea" id="RHEA:10244"/>
        <dbReference type="ChEBI" id="CHEBI:13705"/>
        <dbReference type="ChEBI" id="CHEBI:15377"/>
        <dbReference type="ChEBI" id="CHEBI:15378"/>
        <dbReference type="ChEBI" id="CHEBI:18034"/>
        <dbReference type="ChEBI" id="CHEBI:29806"/>
        <dbReference type="EC" id="3.7.1.2"/>
    </reaction>
</comment>
<dbReference type="Gene3D" id="3.90.850.10">
    <property type="entry name" value="Fumarylacetoacetase-like, C-terminal domain"/>
    <property type="match status" value="1"/>
</dbReference>
<keyword evidence="9 15" id="KW-0460">Magnesium</keyword>
<proteinExistence type="inferred from homology"/>
<evidence type="ECO:0000256" key="6">
    <source>
        <dbReference type="ARBA" id="ARBA00022723"/>
    </source>
</evidence>
<feature type="binding site" evidence="15">
    <location>
        <position position="128"/>
    </location>
    <ligand>
        <name>Ca(2+)</name>
        <dbReference type="ChEBI" id="CHEBI:29108"/>
    </ligand>
</feature>
<evidence type="ECO:0000256" key="13">
    <source>
        <dbReference type="PIRSR" id="PIRSR605959-1"/>
    </source>
</evidence>
<feature type="binding site" evidence="15">
    <location>
        <position position="255"/>
    </location>
    <ligand>
        <name>Mg(2+)</name>
        <dbReference type="ChEBI" id="CHEBI:18420"/>
    </ligand>
</feature>
<name>A0A9W8G7C4_9FUNG</name>
<evidence type="ECO:0000259" key="18">
    <source>
        <dbReference type="Pfam" id="PF09298"/>
    </source>
</evidence>
<dbReference type="GO" id="GO:0006559">
    <property type="term" value="P:L-phenylalanine catabolic process"/>
    <property type="evidence" value="ECO:0007669"/>
    <property type="project" value="UniProtKB-UniRule"/>
</dbReference>
<dbReference type="PANTHER" id="PTHR43069:SF2">
    <property type="entry name" value="FUMARYLACETOACETASE"/>
    <property type="match status" value="1"/>
</dbReference>
<feature type="active site" description="Proton acceptor" evidence="13">
    <location>
        <position position="135"/>
    </location>
</feature>
<feature type="binding site" evidence="15">
    <location>
        <position position="201"/>
    </location>
    <ligand>
        <name>Ca(2+)</name>
        <dbReference type="ChEBI" id="CHEBI:29108"/>
    </ligand>
</feature>
<comment type="pathway">
    <text evidence="2 16">Amino-acid degradation; L-phenylalanine degradation; acetoacetate and fumarate from L-phenylalanine: step 6/6.</text>
</comment>
<keyword evidence="8 15" id="KW-0106">Calcium</keyword>
<gene>
    <name evidence="19" type="ORF">GGI25_004086</name>
</gene>
<evidence type="ECO:0000256" key="7">
    <source>
        <dbReference type="ARBA" id="ARBA00022801"/>
    </source>
</evidence>
<feature type="binding site" evidence="15">
    <location>
        <position position="235"/>
    </location>
    <ligand>
        <name>Ca(2+)</name>
        <dbReference type="ChEBI" id="CHEBI:29108"/>
    </ligand>
</feature>
<dbReference type="EC" id="3.7.1.2" evidence="4 16"/>
<sequence length="428" mass="46338">MECTLVEVAPSSDFSIQNLPFGIYSANGNGPQVGVAIGEWILNMSALAGAGLFAHIKQLDAQVFAQPRLNDYMALGRPVWRAVRAVLQDFLANANNAVRTQLAAAEDVLVPMGAAQMHLPARIGDYTDFYASREHATNVGMMFRGKDNALMPNWTHLPVGYHGRASSVVISGTPIRRPNGQRRPDAAEPPVFGPSVRLDYELEMGFFVGPGNELGAPLSLAQAEASIFGVVLLNDWSARDIQAWEYVPLGPFLGKNFGTTISPWVVTMEALEPFRVPQPPQVPRPLPYLSDAEGAPPAGYDIQLEVHLQAGGQGDFHLLTRSNLKYMYWTLKQQLAHHAVGGCNMRPGDLCGTGTISGPTKDSFGSMLELSWSGKSAIQLGDSQETRRFIEDNDVIRITGFCQGADGRRVGFGECTGQLLPASSLELS</sequence>
<feature type="domain" description="Fumarylacetoacetase-like C-terminal" evidence="17">
    <location>
        <begin position="126"/>
        <end position="400"/>
    </location>
</feature>
<dbReference type="InterPro" id="IPR011234">
    <property type="entry name" value="Fumarylacetoacetase-like_C"/>
</dbReference>
<dbReference type="Pfam" id="PF09298">
    <property type="entry name" value="FAA_hydrolase_N"/>
    <property type="match status" value="1"/>
</dbReference>
<dbReference type="PANTHER" id="PTHR43069">
    <property type="entry name" value="FUMARYLACETOACETASE"/>
    <property type="match status" value="1"/>
</dbReference>
<evidence type="ECO:0000259" key="17">
    <source>
        <dbReference type="Pfam" id="PF01557"/>
    </source>
</evidence>
<dbReference type="AlphaFoldDB" id="A0A9W8G7C4"/>
<dbReference type="InterPro" id="IPR036462">
    <property type="entry name" value="Fumarylacetoacetase_N_sf"/>
</dbReference>
<evidence type="ECO:0000256" key="12">
    <source>
        <dbReference type="ARBA" id="ARBA00031740"/>
    </source>
</evidence>
<keyword evidence="10 16" id="KW-0828">Tyrosine catabolism</keyword>
<dbReference type="Proteomes" id="UP001151518">
    <property type="component" value="Unassembled WGS sequence"/>
</dbReference>
<evidence type="ECO:0000256" key="10">
    <source>
        <dbReference type="ARBA" id="ARBA00022878"/>
    </source>
</evidence>
<evidence type="ECO:0000256" key="8">
    <source>
        <dbReference type="ARBA" id="ARBA00022837"/>
    </source>
</evidence>
<evidence type="ECO:0000256" key="1">
    <source>
        <dbReference type="ARBA" id="ARBA00000353"/>
    </source>
</evidence>
<feature type="binding site" evidence="14">
    <location>
        <position position="242"/>
    </location>
    <ligand>
        <name>substrate</name>
    </ligand>
</feature>
<evidence type="ECO:0000313" key="19">
    <source>
        <dbReference type="EMBL" id="KAJ2675246.1"/>
    </source>
</evidence>
<dbReference type="EMBL" id="JANBTW010000050">
    <property type="protein sequence ID" value="KAJ2675246.1"/>
    <property type="molecule type" value="Genomic_DNA"/>
</dbReference>
<organism evidence="19 20">
    <name type="scientific">Coemansia spiralis</name>
    <dbReference type="NCBI Taxonomy" id="417178"/>
    <lineage>
        <taxon>Eukaryota</taxon>
        <taxon>Fungi</taxon>
        <taxon>Fungi incertae sedis</taxon>
        <taxon>Zoopagomycota</taxon>
        <taxon>Kickxellomycotina</taxon>
        <taxon>Kickxellomycetes</taxon>
        <taxon>Kickxellales</taxon>
        <taxon>Kickxellaceae</taxon>
        <taxon>Coemansia</taxon>
    </lineage>
</organism>
<feature type="binding site" evidence="15">
    <location>
        <position position="235"/>
    </location>
    <ligand>
        <name>Mg(2+)</name>
        <dbReference type="ChEBI" id="CHEBI:18420"/>
    </ligand>
</feature>
<evidence type="ECO:0000256" key="3">
    <source>
        <dbReference type="ARBA" id="ARBA00010211"/>
    </source>
</evidence>
<accession>A0A9W8G7C4</accession>
<feature type="binding site" evidence="15">
    <location>
        <position position="203"/>
    </location>
    <ligand>
        <name>Ca(2+)</name>
        <dbReference type="ChEBI" id="CHEBI:29108"/>
    </ligand>
</feature>
<evidence type="ECO:0000256" key="5">
    <source>
        <dbReference type="ARBA" id="ARBA00014741"/>
    </source>
</evidence>
<evidence type="ECO:0000256" key="9">
    <source>
        <dbReference type="ARBA" id="ARBA00022842"/>
    </source>
</evidence>
<dbReference type="InterPro" id="IPR036663">
    <property type="entry name" value="Fumarylacetoacetase_C_sf"/>
</dbReference>
<evidence type="ECO:0000256" key="4">
    <source>
        <dbReference type="ARBA" id="ARBA00012094"/>
    </source>
</evidence>
<dbReference type="GO" id="GO:0006572">
    <property type="term" value="P:L-tyrosine catabolic process"/>
    <property type="evidence" value="ECO:0007669"/>
    <property type="project" value="UniProtKB-UniRule"/>
</dbReference>
<dbReference type="OrthoDB" id="9971669at2759"/>
<dbReference type="SUPFAM" id="SSF56529">
    <property type="entry name" value="FAH"/>
    <property type="match status" value="1"/>
</dbReference>
<reference evidence="19" key="1">
    <citation type="submission" date="2022-07" db="EMBL/GenBank/DDBJ databases">
        <title>Phylogenomic reconstructions and comparative analyses of Kickxellomycotina fungi.</title>
        <authorList>
            <person name="Reynolds N.K."/>
            <person name="Stajich J.E."/>
            <person name="Barry K."/>
            <person name="Grigoriev I.V."/>
            <person name="Crous P."/>
            <person name="Smith M.E."/>
        </authorList>
    </citation>
    <scope>NUCLEOTIDE SEQUENCE</scope>
    <source>
        <strain evidence="19">NRRL 3115</strain>
    </source>
</reference>
<dbReference type="Pfam" id="PF01557">
    <property type="entry name" value="FAA_hydrolase"/>
    <property type="match status" value="1"/>
</dbReference>
<feature type="binding site" evidence="15">
    <location>
        <position position="259"/>
    </location>
    <ligand>
        <name>Mg(2+)</name>
        <dbReference type="ChEBI" id="CHEBI:18420"/>
    </ligand>
</feature>
<feature type="binding site" evidence="14">
    <location>
        <position position="144"/>
    </location>
    <ligand>
        <name>substrate</name>
    </ligand>
</feature>
<evidence type="ECO:0000256" key="11">
    <source>
        <dbReference type="ARBA" id="ARBA00023232"/>
    </source>
</evidence>
<dbReference type="NCBIfam" id="TIGR01266">
    <property type="entry name" value="fum_ac_acetase"/>
    <property type="match status" value="1"/>
</dbReference>
<evidence type="ECO:0000313" key="20">
    <source>
        <dbReference type="Proteomes" id="UP001151518"/>
    </source>
</evidence>
<keyword evidence="6 15" id="KW-0479">Metal-binding</keyword>
<dbReference type="FunFam" id="3.90.850.10:FF:000004">
    <property type="entry name" value="Fumarylacetoacetase"/>
    <property type="match status" value="1"/>
</dbReference>
<dbReference type="GO" id="GO:0004334">
    <property type="term" value="F:fumarylacetoacetase activity"/>
    <property type="evidence" value="ECO:0007669"/>
    <property type="project" value="UniProtKB-UniRule"/>
</dbReference>
<evidence type="ECO:0000256" key="16">
    <source>
        <dbReference type="RuleBase" id="RU366008"/>
    </source>
</evidence>
<dbReference type="InterPro" id="IPR005959">
    <property type="entry name" value="Fumarylacetoacetase"/>
</dbReference>
<dbReference type="SUPFAM" id="SSF63433">
    <property type="entry name" value="Fumarylacetoacetate hydrolase, FAH, N-terminal domain"/>
    <property type="match status" value="1"/>
</dbReference>
<evidence type="ECO:0000256" key="2">
    <source>
        <dbReference type="ARBA" id="ARBA00004782"/>
    </source>
</evidence>
<keyword evidence="7 16" id="KW-0378">Hydrolase</keyword>